<dbReference type="Proteomes" id="UP000320338">
    <property type="component" value="Unassembled WGS sequence"/>
</dbReference>
<dbReference type="SUPFAM" id="SSF55729">
    <property type="entry name" value="Acyl-CoA N-acyltransferases (Nat)"/>
    <property type="match status" value="1"/>
</dbReference>
<evidence type="ECO:0000256" key="1">
    <source>
        <dbReference type="ARBA" id="ARBA00022679"/>
    </source>
</evidence>
<reference evidence="3 4" key="1">
    <citation type="submission" date="2019-06" db="EMBL/GenBank/DDBJ databases">
        <title>Whole genome shotgun sequence of Pseudonocardia hydrocarbonoxydans NBRC 14498.</title>
        <authorList>
            <person name="Hosoyama A."/>
            <person name="Uohara A."/>
            <person name="Ohji S."/>
            <person name="Ichikawa N."/>
        </authorList>
    </citation>
    <scope>NUCLEOTIDE SEQUENCE [LARGE SCALE GENOMIC DNA]</scope>
    <source>
        <strain evidence="3 4">NBRC 14498</strain>
    </source>
</reference>
<protein>
    <submittedName>
        <fullName evidence="3">GCN5 family acetyltransferase</fullName>
    </submittedName>
</protein>
<comment type="caution">
    <text evidence="3">The sequence shown here is derived from an EMBL/GenBank/DDBJ whole genome shotgun (WGS) entry which is preliminary data.</text>
</comment>
<gene>
    <name evidence="3" type="ORF">PHY01_00660</name>
</gene>
<evidence type="ECO:0000259" key="2">
    <source>
        <dbReference type="PROSITE" id="PS51186"/>
    </source>
</evidence>
<dbReference type="CDD" id="cd04301">
    <property type="entry name" value="NAT_SF"/>
    <property type="match status" value="1"/>
</dbReference>
<feature type="domain" description="N-acetyltransferase" evidence="2">
    <location>
        <begin position="18"/>
        <end position="159"/>
    </location>
</feature>
<proteinExistence type="predicted"/>
<dbReference type="PANTHER" id="PTHR13947:SF37">
    <property type="entry name" value="LD18367P"/>
    <property type="match status" value="1"/>
</dbReference>
<organism evidence="3 4">
    <name type="scientific">Pseudonocardia hydrocarbonoxydans</name>
    <dbReference type="NCBI Taxonomy" id="76726"/>
    <lineage>
        <taxon>Bacteria</taxon>
        <taxon>Bacillati</taxon>
        <taxon>Actinomycetota</taxon>
        <taxon>Actinomycetes</taxon>
        <taxon>Pseudonocardiales</taxon>
        <taxon>Pseudonocardiaceae</taxon>
        <taxon>Pseudonocardia</taxon>
    </lineage>
</organism>
<evidence type="ECO:0000313" key="4">
    <source>
        <dbReference type="Proteomes" id="UP000320338"/>
    </source>
</evidence>
<accession>A0A4Y3WFY1</accession>
<dbReference type="Pfam" id="PF13673">
    <property type="entry name" value="Acetyltransf_10"/>
    <property type="match status" value="1"/>
</dbReference>
<sequence>MPGMDQLRVGRPGPRHAGELWTVQRAAYVSEAQRYDAPRIPPLLETLEQVRADLAGDVPAAAAWLGPRLVGSVRGRVEGDRMEIARLTVAPDVQGRGVGRALLAAVHAAAPAVVVRFWLVTGSASHDNRRLYAAAGYREAGTAVDAAGVELVRMERERGVSARCGHGP</sequence>
<dbReference type="EMBL" id="BJNG01000001">
    <property type="protein sequence ID" value="GEC17783.1"/>
    <property type="molecule type" value="Genomic_DNA"/>
</dbReference>
<dbReference type="GO" id="GO:0008080">
    <property type="term" value="F:N-acetyltransferase activity"/>
    <property type="evidence" value="ECO:0007669"/>
    <property type="project" value="InterPro"/>
</dbReference>
<name>A0A4Y3WFY1_9PSEU</name>
<dbReference type="InterPro" id="IPR000182">
    <property type="entry name" value="GNAT_dom"/>
</dbReference>
<evidence type="ECO:0000313" key="3">
    <source>
        <dbReference type="EMBL" id="GEC17783.1"/>
    </source>
</evidence>
<dbReference type="Gene3D" id="3.40.630.30">
    <property type="match status" value="1"/>
</dbReference>
<keyword evidence="4" id="KW-1185">Reference proteome</keyword>
<dbReference type="PANTHER" id="PTHR13947">
    <property type="entry name" value="GNAT FAMILY N-ACETYLTRANSFERASE"/>
    <property type="match status" value="1"/>
</dbReference>
<dbReference type="AlphaFoldDB" id="A0A4Y3WFY1"/>
<dbReference type="InterPro" id="IPR016181">
    <property type="entry name" value="Acyl_CoA_acyltransferase"/>
</dbReference>
<keyword evidence="1 3" id="KW-0808">Transferase</keyword>
<dbReference type="InterPro" id="IPR050769">
    <property type="entry name" value="NAT_camello-type"/>
</dbReference>
<dbReference type="PROSITE" id="PS51186">
    <property type="entry name" value="GNAT"/>
    <property type="match status" value="1"/>
</dbReference>